<dbReference type="GO" id="GO:0006355">
    <property type="term" value="P:regulation of DNA-templated transcription"/>
    <property type="evidence" value="ECO:0007669"/>
    <property type="project" value="InterPro"/>
</dbReference>
<evidence type="ECO:0000256" key="1">
    <source>
        <dbReference type="ARBA" id="ARBA00007682"/>
    </source>
</evidence>
<dbReference type="InterPro" id="IPR007282">
    <property type="entry name" value="NOT2/3/5_C"/>
</dbReference>
<evidence type="ECO:0000256" key="3">
    <source>
        <dbReference type="ARBA" id="ARBA00023163"/>
    </source>
</evidence>
<feature type="compositionally biased region" description="Polar residues" evidence="4">
    <location>
        <begin position="136"/>
        <end position="156"/>
    </location>
</feature>
<organism evidence="6 7">
    <name type="scientific">Candida boidinii</name>
    <name type="common">Yeast</name>
    <dbReference type="NCBI Taxonomy" id="5477"/>
    <lineage>
        <taxon>Eukaryota</taxon>
        <taxon>Fungi</taxon>
        <taxon>Dikarya</taxon>
        <taxon>Ascomycota</taxon>
        <taxon>Saccharomycotina</taxon>
        <taxon>Pichiomycetes</taxon>
        <taxon>Pichiales</taxon>
        <taxon>Pichiaceae</taxon>
        <taxon>Ogataea</taxon>
        <taxon>Ogataea/Candida clade</taxon>
    </lineage>
</organism>
<evidence type="ECO:0000313" key="7">
    <source>
        <dbReference type="Proteomes" id="UP001165120"/>
    </source>
</evidence>
<dbReference type="AlphaFoldDB" id="A0A9W6WMS8"/>
<keyword evidence="2" id="KW-0805">Transcription regulation</keyword>
<evidence type="ECO:0000256" key="4">
    <source>
        <dbReference type="SAM" id="MobiDB-lite"/>
    </source>
</evidence>
<dbReference type="Gene3D" id="2.30.30.1020">
    <property type="entry name" value="CCR4-NOT complex subunit 2/3/5, C-terminal domain"/>
    <property type="match status" value="1"/>
</dbReference>
<dbReference type="InterPro" id="IPR038635">
    <property type="entry name" value="CCR4-NOT_su2/3/5_C_sf"/>
</dbReference>
<dbReference type="Proteomes" id="UP001165120">
    <property type="component" value="Unassembled WGS sequence"/>
</dbReference>
<keyword evidence="7" id="KW-1185">Reference proteome</keyword>
<dbReference type="EMBL" id="BSXN01007860">
    <property type="protein sequence ID" value="GME85498.1"/>
    <property type="molecule type" value="Genomic_DNA"/>
</dbReference>
<reference evidence="6" key="1">
    <citation type="submission" date="2023-04" db="EMBL/GenBank/DDBJ databases">
        <title>Candida boidinii NBRC 10035.</title>
        <authorList>
            <person name="Ichikawa N."/>
            <person name="Sato H."/>
            <person name="Tonouchi N."/>
        </authorList>
    </citation>
    <scope>NUCLEOTIDE SEQUENCE</scope>
    <source>
        <strain evidence="6">NBRC 10035</strain>
    </source>
</reference>
<dbReference type="GO" id="GO:0030015">
    <property type="term" value="C:CCR4-NOT core complex"/>
    <property type="evidence" value="ECO:0007669"/>
    <property type="project" value="InterPro"/>
</dbReference>
<evidence type="ECO:0000256" key="2">
    <source>
        <dbReference type="ARBA" id="ARBA00023015"/>
    </source>
</evidence>
<dbReference type="PANTHER" id="PTHR23326">
    <property type="entry name" value="CCR4 NOT-RELATED"/>
    <property type="match status" value="1"/>
</dbReference>
<evidence type="ECO:0000259" key="5">
    <source>
        <dbReference type="Pfam" id="PF04153"/>
    </source>
</evidence>
<dbReference type="Pfam" id="PF04153">
    <property type="entry name" value="NOT2_3_5_C"/>
    <property type="match status" value="1"/>
</dbReference>
<dbReference type="GO" id="GO:0000289">
    <property type="term" value="P:nuclear-transcribed mRNA poly(A) tail shortening"/>
    <property type="evidence" value="ECO:0007669"/>
    <property type="project" value="UniProtKB-ARBA"/>
</dbReference>
<sequence length="362" mass="39779">MSAWKNIRTGLDRKDSPIGITDSLPALGDISTASQQKKNTPILSSASLIGSSTKYPTPPGLLSTQTPSTQDLINKNKSASTISASASALASSAVAAESATVGKTVSKEEESTTITSEAEKTSETSESRKNTEGQEAKTNITNDEIANGGKTNENEISLSTKPVSTNTLEELRIKEKEFEAKIFESETEENAIDRFGLQGLNGLLSNENTDQTTIAIGIDLNMAGLDISSNNEGTKITRTFASPWLETSRSEVEPIFKTPDSFKIDNKELNNVENRLSGFNSETLFFIFYAKPKDVLQELAARELNKRNWRYHKDLQVWLTKDSNSEPIPNGPGSERGTYVFFDPASWEYITKDFVLYYQSII</sequence>
<feature type="region of interest" description="Disordered" evidence="4">
    <location>
        <begin position="31"/>
        <end position="68"/>
    </location>
</feature>
<comment type="similarity">
    <text evidence="1">Belongs to the CNOT2/3/5 family.</text>
</comment>
<comment type="caution">
    <text evidence="6">The sequence shown here is derived from an EMBL/GenBank/DDBJ whole genome shotgun (WGS) entry which is preliminary data.</text>
</comment>
<protein>
    <submittedName>
        <fullName evidence="6">Unnamed protein product</fullName>
    </submittedName>
</protein>
<proteinExistence type="inferred from homology"/>
<feature type="domain" description="NOT2/NOT3/NOT5 C-terminal" evidence="5">
    <location>
        <begin position="238"/>
        <end position="360"/>
    </location>
</feature>
<feature type="compositionally biased region" description="Polar residues" evidence="4">
    <location>
        <begin position="31"/>
        <end position="55"/>
    </location>
</feature>
<feature type="compositionally biased region" description="Basic and acidic residues" evidence="4">
    <location>
        <begin position="117"/>
        <end position="135"/>
    </location>
</feature>
<evidence type="ECO:0000313" key="6">
    <source>
        <dbReference type="EMBL" id="GME85498.1"/>
    </source>
</evidence>
<gene>
    <name evidence="6" type="ORF">Cboi02_000696600</name>
</gene>
<dbReference type="InterPro" id="IPR040168">
    <property type="entry name" value="Not2/3/5"/>
</dbReference>
<accession>A0A9W6WMS8</accession>
<keyword evidence="3" id="KW-0804">Transcription</keyword>
<feature type="region of interest" description="Disordered" evidence="4">
    <location>
        <begin position="95"/>
        <end position="156"/>
    </location>
</feature>
<name>A0A9W6WMS8_CANBO</name>